<protein>
    <submittedName>
        <fullName evidence="8">DMT family transporter</fullName>
    </submittedName>
</protein>
<comment type="subcellular location">
    <subcellularLocation>
        <location evidence="1">Membrane</location>
        <topology evidence="1">Multi-pass membrane protein</topology>
    </subcellularLocation>
</comment>
<comment type="caution">
    <text evidence="8">The sequence shown here is derived from an EMBL/GenBank/DDBJ whole genome shotgun (WGS) entry which is preliminary data.</text>
</comment>
<feature type="transmembrane region" description="Helical" evidence="6">
    <location>
        <begin position="138"/>
        <end position="161"/>
    </location>
</feature>
<dbReference type="PANTHER" id="PTHR22911">
    <property type="entry name" value="ACYL-MALONYL CONDENSING ENZYME-RELATED"/>
    <property type="match status" value="1"/>
</dbReference>
<proteinExistence type="inferred from homology"/>
<keyword evidence="9" id="KW-1185">Reference proteome</keyword>
<feature type="transmembrane region" description="Helical" evidence="6">
    <location>
        <begin position="88"/>
        <end position="105"/>
    </location>
</feature>
<feature type="domain" description="EamA" evidence="7">
    <location>
        <begin position="142"/>
        <end position="270"/>
    </location>
</feature>
<dbReference type="InterPro" id="IPR037185">
    <property type="entry name" value="EmrE-like"/>
</dbReference>
<dbReference type="SUPFAM" id="SSF103481">
    <property type="entry name" value="Multidrug resistance efflux transporter EmrE"/>
    <property type="match status" value="2"/>
</dbReference>
<feature type="transmembrane region" description="Helical" evidence="6">
    <location>
        <begin position="255"/>
        <end position="272"/>
    </location>
</feature>
<accession>A0A8J6PNH8</accession>
<dbReference type="EMBL" id="JACVVX010000007">
    <property type="protein sequence ID" value="MBD0416751.1"/>
    <property type="molecule type" value="Genomic_DNA"/>
</dbReference>
<gene>
    <name evidence="8" type="ORF">ICI42_19030</name>
</gene>
<dbReference type="Proteomes" id="UP000643405">
    <property type="component" value="Unassembled WGS sequence"/>
</dbReference>
<name>A0A8J6PNH8_9HYPH</name>
<dbReference type="AlphaFoldDB" id="A0A8J6PNH8"/>
<evidence type="ECO:0000313" key="8">
    <source>
        <dbReference type="EMBL" id="MBD0416751.1"/>
    </source>
</evidence>
<evidence type="ECO:0000256" key="6">
    <source>
        <dbReference type="SAM" id="Phobius"/>
    </source>
</evidence>
<evidence type="ECO:0000256" key="4">
    <source>
        <dbReference type="ARBA" id="ARBA00022989"/>
    </source>
</evidence>
<evidence type="ECO:0000259" key="7">
    <source>
        <dbReference type="Pfam" id="PF00892"/>
    </source>
</evidence>
<dbReference type="PANTHER" id="PTHR22911:SF6">
    <property type="entry name" value="SOLUTE CARRIER FAMILY 35 MEMBER G1"/>
    <property type="match status" value="1"/>
</dbReference>
<feature type="transmembrane region" description="Helical" evidence="6">
    <location>
        <begin position="28"/>
        <end position="49"/>
    </location>
</feature>
<evidence type="ECO:0000313" key="9">
    <source>
        <dbReference type="Proteomes" id="UP000643405"/>
    </source>
</evidence>
<feature type="transmembrane region" description="Helical" evidence="6">
    <location>
        <begin position="229"/>
        <end position="249"/>
    </location>
</feature>
<sequence>MRMGAAFCFISMAALVKAAGELPLGQMLFARSFVIVPVIVAALAVRGDLGLLRTRKPGGHLVRSVLGCGALGFWFMALGYLPLTDVTALLYLSPILNVVLAVVFLRESVGLWRAGAVVVGIVGVLIIMIPKVSGNYEAAALIGVAFCLANTLCFSFSVVQIRQLSTTESPTAIVFYFSLFSSLIALVTLPFGWVSPVGHEWLLLFGIGALGGIGQLLLTTCYKYAPVSLIAPFEYSTLIWATLIGVVFFNERPGLSTLGGAALIIAAGIVVAHREHRLGRQRLAAEIQP</sequence>
<keyword evidence="5 6" id="KW-0472">Membrane</keyword>
<feature type="transmembrane region" description="Helical" evidence="6">
    <location>
        <begin position="173"/>
        <end position="195"/>
    </location>
</feature>
<feature type="transmembrane region" description="Helical" evidence="6">
    <location>
        <begin position="201"/>
        <end position="222"/>
    </location>
</feature>
<evidence type="ECO:0000256" key="5">
    <source>
        <dbReference type="ARBA" id="ARBA00023136"/>
    </source>
</evidence>
<evidence type="ECO:0000256" key="2">
    <source>
        <dbReference type="ARBA" id="ARBA00009853"/>
    </source>
</evidence>
<keyword evidence="3 6" id="KW-0812">Transmembrane</keyword>
<dbReference type="RefSeq" id="WP_188166194.1">
    <property type="nucleotide sequence ID" value="NZ_JACVVX010000007.1"/>
</dbReference>
<evidence type="ECO:0000256" key="3">
    <source>
        <dbReference type="ARBA" id="ARBA00022692"/>
    </source>
</evidence>
<dbReference type="GO" id="GO:0016020">
    <property type="term" value="C:membrane"/>
    <property type="evidence" value="ECO:0007669"/>
    <property type="project" value="UniProtKB-SubCell"/>
</dbReference>
<feature type="transmembrane region" description="Helical" evidence="6">
    <location>
        <begin position="112"/>
        <end position="132"/>
    </location>
</feature>
<feature type="transmembrane region" description="Helical" evidence="6">
    <location>
        <begin position="61"/>
        <end position="82"/>
    </location>
</feature>
<dbReference type="InterPro" id="IPR000620">
    <property type="entry name" value="EamA_dom"/>
</dbReference>
<feature type="domain" description="EamA" evidence="7">
    <location>
        <begin position="3"/>
        <end position="128"/>
    </location>
</feature>
<organism evidence="8 9">
    <name type="scientific">Oryzicola mucosus</name>
    <dbReference type="NCBI Taxonomy" id="2767425"/>
    <lineage>
        <taxon>Bacteria</taxon>
        <taxon>Pseudomonadati</taxon>
        <taxon>Pseudomonadota</taxon>
        <taxon>Alphaproteobacteria</taxon>
        <taxon>Hyphomicrobiales</taxon>
        <taxon>Phyllobacteriaceae</taxon>
        <taxon>Oryzicola</taxon>
    </lineage>
</organism>
<keyword evidence="4 6" id="KW-1133">Transmembrane helix</keyword>
<comment type="similarity">
    <text evidence="2">Belongs to the drug/metabolite transporter (DMT) superfamily. 10 TMS drug/metabolite exporter (DME) (TC 2.A.7.3) family.</text>
</comment>
<dbReference type="Pfam" id="PF00892">
    <property type="entry name" value="EamA"/>
    <property type="match status" value="2"/>
</dbReference>
<reference evidence="8" key="1">
    <citation type="submission" date="2020-09" db="EMBL/GenBank/DDBJ databases">
        <title>Genome seq and assembly of Tianweitania sp.</title>
        <authorList>
            <person name="Chhetri G."/>
        </authorList>
    </citation>
    <scope>NUCLEOTIDE SEQUENCE</scope>
    <source>
        <strain evidence="8">Rool2</strain>
    </source>
</reference>
<evidence type="ECO:0000256" key="1">
    <source>
        <dbReference type="ARBA" id="ARBA00004141"/>
    </source>
</evidence>